<dbReference type="PANTHER" id="PTHR47747:SF2">
    <property type="entry name" value="RIBONUCLEASE P PROTEIN SUBUNIT P38-LIKE PROTEIN"/>
    <property type="match status" value="1"/>
</dbReference>
<dbReference type="EMBL" id="JBEDUW010000007">
    <property type="protein sequence ID" value="KAK9914444.1"/>
    <property type="molecule type" value="Genomic_DNA"/>
</dbReference>
<dbReference type="AlphaFoldDB" id="A0AAW1W4D4"/>
<dbReference type="PANTHER" id="PTHR47747">
    <property type="entry name" value="RIBONUCLEASE P PROTEIN SUBUNIT P38-LIKE PROTEIN"/>
    <property type="match status" value="1"/>
</dbReference>
<proteinExistence type="predicted"/>
<gene>
    <name evidence="2" type="ORF">M0R45_038224</name>
</gene>
<accession>A0AAW1W4D4</accession>
<keyword evidence="1" id="KW-0175">Coiled coil</keyword>
<sequence length="89" mass="10212">MKDMELLVQAKDKALGEVEQKLKELEGKVQKAENVAEELREKAKIEAQQHSSEILKHRTAFIELVSNQRQLDADMGRALRQVEATKREV</sequence>
<comment type="caution">
    <text evidence="2">The sequence shown here is derived from an EMBL/GenBank/DDBJ whole genome shotgun (WGS) entry which is preliminary data.</text>
</comment>
<organism evidence="2 3">
    <name type="scientific">Rubus argutus</name>
    <name type="common">Southern blackberry</name>
    <dbReference type="NCBI Taxonomy" id="59490"/>
    <lineage>
        <taxon>Eukaryota</taxon>
        <taxon>Viridiplantae</taxon>
        <taxon>Streptophyta</taxon>
        <taxon>Embryophyta</taxon>
        <taxon>Tracheophyta</taxon>
        <taxon>Spermatophyta</taxon>
        <taxon>Magnoliopsida</taxon>
        <taxon>eudicotyledons</taxon>
        <taxon>Gunneridae</taxon>
        <taxon>Pentapetalae</taxon>
        <taxon>rosids</taxon>
        <taxon>fabids</taxon>
        <taxon>Rosales</taxon>
        <taxon>Rosaceae</taxon>
        <taxon>Rosoideae</taxon>
        <taxon>Rosoideae incertae sedis</taxon>
        <taxon>Rubus</taxon>
    </lineage>
</organism>
<evidence type="ECO:0000313" key="2">
    <source>
        <dbReference type="EMBL" id="KAK9914444.1"/>
    </source>
</evidence>
<evidence type="ECO:0000256" key="1">
    <source>
        <dbReference type="SAM" id="Coils"/>
    </source>
</evidence>
<feature type="coiled-coil region" evidence="1">
    <location>
        <begin position="8"/>
        <end position="49"/>
    </location>
</feature>
<dbReference type="Proteomes" id="UP001457282">
    <property type="component" value="Unassembled WGS sequence"/>
</dbReference>
<evidence type="ECO:0000313" key="3">
    <source>
        <dbReference type="Proteomes" id="UP001457282"/>
    </source>
</evidence>
<name>A0AAW1W4D4_RUBAR</name>
<keyword evidence="3" id="KW-1185">Reference proteome</keyword>
<reference evidence="2 3" key="1">
    <citation type="journal article" date="2023" name="G3 (Bethesda)">
        <title>A chromosome-length genome assembly and annotation of blackberry (Rubus argutus, cv. 'Hillquist').</title>
        <authorList>
            <person name="Bruna T."/>
            <person name="Aryal R."/>
            <person name="Dudchenko O."/>
            <person name="Sargent D.J."/>
            <person name="Mead D."/>
            <person name="Buti M."/>
            <person name="Cavallini A."/>
            <person name="Hytonen T."/>
            <person name="Andres J."/>
            <person name="Pham M."/>
            <person name="Weisz D."/>
            <person name="Mascagni F."/>
            <person name="Usai G."/>
            <person name="Natali L."/>
            <person name="Bassil N."/>
            <person name="Fernandez G.E."/>
            <person name="Lomsadze A."/>
            <person name="Armour M."/>
            <person name="Olukolu B."/>
            <person name="Poorten T."/>
            <person name="Britton C."/>
            <person name="Davik J."/>
            <person name="Ashrafi H."/>
            <person name="Aiden E.L."/>
            <person name="Borodovsky M."/>
            <person name="Worthington M."/>
        </authorList>
    </citation>
    <scope>NUCLEOTIDE SEQUENCE [LARGE SCALE GENOMIC DNA]</scope>
    <source>
        <strain evidence="2">PI 553951</strain>
    </source>
</reference>
<protein>
    <submittedName>
        <fullName evidence="2">Uncharacterized protein</fullName>
    </submittedName>
</protein>